<dbReference type="Proteomes" id="UP001150581">
    <property type="component" value="Unassembled WGS sequence"/>
</dbReference>
<proteinExistence type="predicted"/>
<sequence>MIDHLTFCISDENGAWARIEKDFCGRLPLRNLIWKGGLTQAPQFIEQLNVKVIKDAGLGESGPPAQDTGEHTEGGSGAIEQPPPLLNLLVIDADCDSDAYKAAVRPRVKAWVARAAARRG</sequence>
<evidence type="ECO:0000313" key="1">
    <source>
        <dbReference type="EMBL" id="KAJ1886557.1"/>
    </source>
</evidence>
<protein>
    <submittedName>
        <fullName evidence="1">Uncharacterized protein</fullName>
    </submittedName>
</protein>
<comment type="caution">
    <text evidence="1">The sequence shown here is derived from an EMBL/GenBank/DDBJ whole genome shotgun (WGS) entry which is preliminary data.</text>
</comment>
<organism evidence="1 2">
    <name type="scientific">Kickxella alabastrina</name>
    <dbReference type="NCBI Taxonomy" id="61397"/>
    <lineage>
        <taxon>Eukaryota</taxon>
        <taxon>Fungi</taxon>
        <taxon>Fungi incertae sedis</taxon>
        <taxon>Zoopagomycota</taxon>
        <taxon>Kickxellomycotina</taxon>
        <taxon>Kickxellomycetes</taxon>
        <taxon>Kickxellales</taxon>
        <taxon>Kickxellaceae</taxon>
        <taxon>Kickxella</taxon>
    </lineage>
</organism>
<feature type="non-terminal residue" evidence="1">
    <location>
        <position position="120"/>
    </location>
</feature>
<evidence type="ECO:0000313" key="2">
    <source>
        <dbReference type="Proteomes" id="UP001150581"/>
    </source>
</evidence>
<gene>
    <name evidence="1" type="ORF">LPJ66_009576</name>
</gene>
<keyword evidence="2" id="KW-1185">Reference proteome</keyword>
<reference evidence="1" key="1">
    <citation type="submission" date="2022-07" db="EMBL/GenBank/DDBJ databases">
        <title>Phylogenomic reconstructions and comparative analyses of Kickxellomycotina fungi.</title>
        <authorList>
            <person name="Reynolds N.K."/>
            <person name="Stajich J.E."/>
            <person name="Barry K."/>
            <person name="Grigoriev I.V."/>
            <person name="Crous P."/>
            <person name="Smith M.E."/>
        </authorList>
    </citation>
    <scope>NUCLEOTIDE SEQUENCE</scope>
    <source>
        <strain evidence="1">Benny 63K</strain>
    </source>
</reference>
<dbReference type="EMBL" id="JANBPG010002231">
    <property type="protein sequence ID" value="KAJ1886557.1"/>
    <property type="molecule type" value="Genomic_DNA"/>
</dbReference>
<name>A0ACC1I3K7_9FUNG</name>
<accession>A0ACC1I3K7</accession>